<gene>
    <name evidence="4" type="ORF">EQM06_04230</name>
</gene>
<protein>
    <submittedName>
        <fullName evidence="4">Spore germination protein</fullName>
    </submittedName>
</protein>
<keyword evidence="5" id="KW-1185">Reference proteome</keyword>
<dbReference type="PIRSF" id="PIRSF005690">
    <property type="entry name" value="GerBA"/>
    <property type="match status" value="1"/>
</dbReference>
<evidence type="ECO:0000256" key="3">
    <source>
        <dbReference type="SAM" id="Phobius"/>
    </source>
</evidence>
<dbReference type="GO" id="GO:0009847">
    <property type="term" value="P:spore germination"/>
    <property type="evidence" value="ECO:0007669"/>
    <property type="project" value="InterPro"/>
</dbReference>
<proteinExistence type="inferred from homology"/>
<feature type="transmembrane region" description="Helical" evidence="3">
    <location>
        <begin position="358"/>
        <end position="375"/>
    </location>
</feature>
<feature type="transmembrane region" description="Helical" evidence="3">
    <location>
        <begin position="330"/>
        <end position="351"/>
    </location>
</feature>
<comment type="similarity">
    <text evidence="1">Belongs to the GerABKA family.</text>
</comment>
<name>A0A410PUB2_9FIRM</name>
<evidence type="ECO:0000313" key="4">
    <source>
        <dbReference type="EMBL" id="QAT42500.1"/>
    </source>
</evidence>
<dbReference type="InterPro" id="IPR050768">
    <property type="entry name" value="UPF0353/GerABKA_families"/>
</dbReference>
<feature type="transmembrane region" description="Helical" evidence="3">
    <location>
        <begin position="410"/>
        <end position="433"/>
    </location>
</feature>
<dbReference type="KEGG" id="amij:EQM06_04230"/>
<dbReference type="AlphaFoldDB" id="A0A410PUB2"/>
<dbReference type="EMBL" id="CP035281">
    <property type="protein sequence ID" value="QAT42500.1"/>
    <property type="molecule type" value="Genomic_DNA"/>
</dbReference>
<sequence length="491" mass="54137">MQVNNYWAETLKGALPVGESFDMLARDIQIGDKKAVMFYVDGLVTGQSMPLVMSYLFRVDTSHAGSITDTKEFIETNLPYLNAQAESKMDKVLKFIFSGLIALAVEGFSEAIIIDARFYPDRGVEEPSKEKSLRGAKDGFTESFMTNIALIRRRIRDPNLIFKSHTVGKTTQTDISLAYVKGKADDALVQKISDKLKTISIDALSVGDQTIAEHLLDDPKQKSFLGWLNPYPKVRYTQRPDVVAAHLTEGKIAIVVDTTPTVILLPTGIFDFLQDVDDYYFPAITGNYFRLLRTIDFIGIIFITPLYLLFAQNYLPVYDALKFFIPRGDFAISLFWQFILLEFAIDALKLASLNTPDSLGMSLSVIGALILGEFAVSSGWFIPQTILCMAVVALASFTQPSIELGYAIKFMRMFILIGIQLGAHIGATSIAMSLLGGNAVSICAIFGALIATAVDFISIGATKTLAGTSYLYPLFPFDGDAMKHLVFRTKA</sequence>
<organism evidence="4 5">
    <name type="scientific">Aminipila luticellarii</name>
    <dbReference type="NCBI Taxonomy" id="2507160"/>
    <lineage>
        <taxon>Bacteria</taxon>
        <taxon>Bacillati</taxon>
        <taxon>Bacillota</taxon>
        <taxon>Clostridia</taxon>
        <taxon>Peptostreptococcales</taxon>
        <taxon>Anaerovoracaceae</taxon>
        <taxon>Aminipila</taxon>
    </lineage>
</organism>
<dbReference type="GO" id="GO:0016020">
    <property type="term" value="C:membrane"/>
    <property type="evidence" value="ECO:0007669"/>
    <property type="project" value="InterPro"/>
</dbReference>
<feature type="transmembrane region" description="Helical" evidence="3">
    <location>
        <begin position="439"/>
        <end position="461"/>
    </location>
</feature>
<feature type="transmembrane region" description="Helical" evidence="3">
    <location>
        <begin position="291"/>
        <end position="310"/>
    </location>
</feature>
<dbReference type="PANTHER" id="PTHR22550:SF9">
    <property type="entry name" value="STAGE V SPORULATION PROTEIN AF"/>
    <property type="match status" value="1"/>
</dbReference>
<keyword evidence="3" id="KW-1133">Transmembrane helix</keyword>
<keyword evidence="2 3" id="KW-0472">Membrane</keyword>
<evidence type="ECO:0000313" key="5">
    <source>
        <dbReference type="Proteomes" id="UP000287601"/>
    </source>
</evidence>
<evidence type="ECO:0000256" key="2">
    <source>
        <dbReference type="ARBA" id="ARBA00023136"/>
    </source>
</evidence>
<keyword evidence="3" id="KW-0812">Transmembrane</keyword>
<reference evidence="4 5" key="1">
    <citation type="submission" date="2019-01" db="EMBL/GenBank/DDBJ databases">
        <title>Draft genomes of a novel of Aminipila strains.</title>
        <authorList>
            <person name="Ma S."/>
        </authorList>
    </citation>
    <scope>NUCLEOTIDE SEQUENCE [LARGE SCALE GENOMIC DNA]</scope>
    <source>
        <strain evidence="5">JN-39</strain>
    </source>
</reference>
<dbReference type="Proteomes" id="UP000287601">
    <property type="component" value="Chromosome"/>
</dbReference>
<evidence type="ECO:0000256" key="1">
    <source>
        <dbReference type="ARBA" id="ARBA00005278"/>
    </source>
</evidence>
<dbReference type="OrthoDB" id="1726708at2"/>
<dbReference type="InterPro" id="IPR004995">
    <property type="entry name" value="Spore_Ger"/>
</dbReference>
<dbReference type="Pfam" id="PF03323">
    <property type="entry name" value="GerA"/>
    <property type="match status" value="1"/>
</dbReference>
<dbReference type="PANTHER" id="PTHR22550">
    <property type="entry name" value="SPORE GERMINATION PROTEIN"/>
    <property type="match status" value="1"/>
</dbReference>
<accession>A0A410PUB2</accession>
<dbReference type="RefSeq" id="WP_128745150.1">
    <property type="nucleotide sequence ID" value="NZ_CP035281.1"/>
</dbReference>